<sequence length="254" mass="28159">MRREVHEVGFPSKNLQISRKEVTTTPTTTETTGYFSDLTDFDIGPPIVRTAPRFAQLVTSKQNQVFRPSNRGQSAVHEVQIQSSQLNLHPNNVERSRSANGPAKVDDIDSAVTFSDLWSSAYREAVENLREELDITILKGKSVAQLFEKLEEIDKDVTHESAFVRGVKYLHSMQKLALDSASPLANLEAFATTVVGELRSVTAIAISVAAADVEFGKQIAEMLKRISYIDDCDTLGQKADNKDIHKVIILRTVS</sequence>
<dbReference type="GeneID" id="8097795"/>
<dbReference type="VEuPathDB" id="FungiDB:TSTA_033780"/>
<dbReference type="RefSeq" id="XP_002480570.1">
    <property type="nucleotide sequence ID" value="XM_002480525.1"/>
</dbReference>
<reference evidence="2" key="1">
    <citation type="journal article" date="2015" name="Genome Announc.">
        <title>Genome sequence of the AIDS-associated pathogen Penicillium marneffei (ATCC18224) and its near taxonomic relative Talaromyces stipitatus (ATCC10500).</title>
        <authorList>
            <person name="Nierman W.C."/>
            <person name="Fedorova-Abrams N.D."/>
            <person name="Andrianopoulos A."/>
        </authorList>
    </citation>
    <scope>NUCLEOTIDE SEQUENCE [LARGE SCALE GENOMIC DNA]</scope>
    <source>
        <strain evidence="2">ATCC 10500 / CBS 375.48 / QM 6759 / NRRL 1006</strain>
    </source>
</reference>
<dbReference type="Proteomes" id="UP000001745">
    <property type="component" value="Unassembled WGS sequence"/>
</dbReference>
<dbReference type="AlphaFoldDB" id="B8M6R6"/>
<dbReference type="HOGENOM" id="CLU_1094893_0_0_1"/>
<gene>
    <name evidence="1" type="ORF">TSTA_033780</name>
</gene>
<evidence type="ECO:0000313" key="1">
    <source>
        <dbReference type="EMBL" id="EED20136.1"/>
    </source>
</evidence>
<dbReference type="EMBL" id="EQ962654">
    <property type="protein sequence ID" value="EED20136.1"/>
    <property type="molecule type" value="Genomic_DNA"/>
</dbReference>
<name>B8M6R6_TALSN</name>
<dbReference type="OrthoDB" id="62952at2759"/>
<dbReference type="InParanoid" id="B8M6R6"/>
<accession>B8M6R6</accession>
<protein>
    <submittedName>
        <fullName evidence="1">Uncharacterized protein</fullName>
    </submittedName>
</protein>
<proteinExistence type="predicted"/>
<organism evidence="1 2">
    <name type="scientific">Talaromyces stipitatus (strain ATCC 10500 / CBS 375.48 / QM 6759 / NRRL 1006)</name>
    <name type="common">Penicillium stipitatum</name>
    <dbReference type="NCBI Taxonomy" id="441959"/>
    <lineage>
        <taxon>Eukaryota</taxon>
        <taxon>Fungi</taxon>
        <taxon>Dikarya</taxon>
        <taxon>Ascomycota</taxon>
        <taxon>Pezizomycotina</taxon>
        <taxon>Eurotiomycetes</taxon>
        <taxon>Eurotiomycetidae</taxon>
        <taxon>Eurotiales</taxon>
        <taxon>Trichocomaceae</taxon>
        <taxon>Talaromyces</taxon>
        <taxon>Talaromyces sect. Talaromyces</taxon>
    </lineage>
</organism>
<dbReference type="eggNOG" id="ENOG502T5MV">
    <property type="taxonomic scope" value="Eukaryota"/>
</dbReference>
<keyword evidence="2" id="KW-1185">Reference proteome</keyword>
<evidence type="ECO:0000313" key="2">
    <source>
        <dbReference type="Proteomes" id="UP000001745"/>
    </source>
</evidence>